<dbReference type="PATRIC" id="fig|768679.9.peg.2098"/>
<accession>G4RM91</accession>
<dbReference type="eggNOG" id="arCOG02090">
    <property type="taxonomic scope" value="Archaea"/>
</dbReference>
<organism evidence="2 3">
    <name type="scientific">Thermoproteus tenax (strain ATCC 35583 / DSM 2078 / JCM 9277 / NBRC 100435 / Kra 1)</name>
    <dbReference type="NCBI Taxonomy" id="768679"/>
    <lineage>
        <taxon>Archaea</taxon>
        <taxon>Thermoproteota</taxon>
        <taxon>Thermoprotei</taxon>
        <taxon>Thermoproteales</taxon>
        <taxon>Thermoproteaceae</taxon>
        <taxon>Thermoproteus</taxon>
    </lineage>
</organism>
<dbReference type="Proteomes" id="UP000002654">
    <property type="component" value="Chromosome"/>
</dbReference>
<dbReference type="EMBL" id="FN869859">
    <property type="protein sequence ID" value="CCC82686.1"/>
    <property type="molecule type" value="Genomic_DNA"/>
</dbReference>
<dbReference type="GeneID" id="11262962"/>
<dbReference type="InterPro" id="IPR013783">
    <property type="entry name" value="Ig-like_fold"/>
</dbReference>
<dbReference type="KEGG" id="ttn:TTX_2074"/>
<evidence type="ECO:0000313" key="3">
    <source>
        <dbReference type="Proteomes" id="UP000002654"/>
    </source>
</evidence>
<dbReference type="RefSeq" id="WP_014127939.1">
    <property type="nucleotide sequence ID" value="NC_016070.1"/>
</dbReference>
<keyword evidence="1" id="KW-0472">Membrane</keyword>
<keyword evidence="1" id="KW-0812">Transmembrane</keyword>
<dbReference type="Gene3D" id="2.60.40.10">
    <property type="entry name" value="Immunoglobulins"/>
    <property type="match status" value="1"/>
</dbReference>
<gene>
    <name evidence="2" type="ordered locus">TTX_2074</name>
</gene>
<dbReference type="OrthoDB" id="28532at2157"/>
<dbReference type="STRING" id="768679.TTX_2074"/>
<keyword evidence="1" id="KW-1133">Transmembrane helix</keyword>
<dbReference type="PANTHER" id="PTHR35902:SF6">
    <property type="entry name" value="CONSERVED WITHIN P. AEROPHILUM"/>
    <property type="match status" value="1"/>
</dbReference>
<evidence type="ECO:0000256" key="1">
    <source>
        <dbReference type="SAM" id="Phobius"/>
    </source>
</evidence>
<keyword evidence="3" id="KW-1185">Reference proteome</keyword>
<reference evidence="2 3" key="1">
    <citation type="journal article" date="2011" name="PLoS ONE">
        <title>The complete genome sequence of Thermoproteus tenax: a physiologically versatile member of the Crenarchaeota.</title>
        <authorList>
            <person name="Siebers B."/>
            <person name="Zaparty M."/>
            <person name="Raddatz G."/>
            <person name="Tjaden B."/>
            <person name="Albers S.V."/>
            <person name="Bell S.D."/>
            <person name="Blombach F."/>
            <person name="Kletzin A."/>
            <person name="Kyrpides N."/>
            <person name="Lanz C."/>
            <person name="Plagens A."/>
            <person name="Rampp M."/>
            <person name="Rosinus A."/>
            <person name="von Jan M."/>
            <person name="Makarova K.S."/>
            <person name="Klenk H.P."/>
            <person name="Schuster S.C."/>
            <person name="Hensel R."/>
        </authorList>
    </citation>
    <scope>NUCLEOTIDE SEQUENCE [LARGE SCALE GENOMIC DNA]</scope>
    <source>
        <strain evidence="3">ATCC 35583 / DSM 2078 / JCM 9277 / NBRC 100435 / Kra 1</strain>
    </source>
</reference>
<dbReference type="PANTHER" id="PTHR35902">
    <property type="entry name" value="S-LAYER DOMAIN-LIKE PROTEIN-RELATED"/>
    <property type="match status" value="1"/>
</dbReference>
<dbReference type="AlphaFoldDB" id="G4RM91"/>
<dbReference type="PROSITE" id="PS51257">
    <property type="entry name" value="PROKAR_LIPOPROTEIN"/>
    <property type="match status" value="1"/>
</dbReference>
<dbReference type="PaxDb" id="768679-TTX_2074"/>
<evidence type="ECO:0000313" key="2">
    <source>
        <dbReference type="EMBL" id="CCC82686.1"/>
    </source>
</evidence>
<feature type="transmembrane region" description="Helical" evidence="1">
    <location>
        <begin position="670"/>
        <end position="692"/>
    </location>
</feature>
<proteinExistence type="predicted"/>
<dbReference type="HOGENOM" id="CLU_392151_0_0_2"/>
<protein>
    <submittedName>
        <fullName evidence="2">Uncharacterized protein</fullName>
    </submittedName>
</protein>
<name>G4RM91_THETK</name>
<sequence>MALKQAVVLALVVTALFLSAQIQVSGGSLGSCNGLSMTILSAQWTSLPRYPGAPAQLSLTFYSTCVYHVVTFSVVPQCPYVRPGEPTVVQTVPAGTAFAVPVQFYADRLNVTCPLEIVATAEYGPDYSSILGASSPYFLTLFIPPYPDFAASVNGTAYLGLPNEVVLKISDPYRYPAQISINGESAAVIAPARPFVVNKTADLSVVVVPYSQQAALIVDVESADYLGNPVSYSFTVPLSVAQPPPATLSMVPSTLYIGRANNVTIEISVPFRANGTAVVTLSGASSAESPLVVPIAGGVGIAHAQITPLQSPVVLQAVVYYSVMGFQQSAQISAEVNAIQPQTPLASLYIAPQMLVENSPNNLTIVIRADGPFNSSVTISGASAEVPMPIYISGVGYAAYSLVVYPTSPQVVVTATIQTRGGTQQYTAYLPASSSNALLVVPTPSLIPAGGNRTVYIKLINQGNIPVERGVLVVGPAAGSPALGKVGVFSFGELAPGEYLDVPLSFLAPATASGPLPFQYTIYYYTPAGSGVEQGSFFVQVYQRPSVQVLTTSVVPQTPQAGSPLFISLTLVNNGYETVNNLEVAAVAPEGLTPMTPTLNYVGSLSPQQTQAVTFSFNATRPGVYNLSLVVAYQDQYGASYNLTVPLHIIVASGAVATTQQSGQPHGGAALAPISLVLVVVVAAALMAIGIWRRRR</sequence>